<protein>
    <submittedName>
        <fullName evidence="1">Uncharacterized protein</fullName>
    </submittedName>
</protein>
<dbReference type="AlphaFoldDB" id="A0AAE3QUF9"/>
<reference evidence="1" key="1">
    <citation type="submission" date="2023-05" db="EMBL/GenBank/DDBJ databases">
        <authorList>
            <person name="Zhang X."/>
        </authorList>
    </citation>
    <scope>NUCLEOTIDE SEQUENCE</scope>
    <source>
        <strain evidence="1">YF14B1</strain>
    </source>
</reference>
<comment type="caution">
    <text evidence="1">The sequence shown here is derived from an EMBL/GenBank/DDBJ whole genome shotgun (WGS) entry which is preliminary data.</text>
</comment>
<name>A0AAE3QUF9_9BACT</name>
<proteinExistence type="predicted"/>
<dbReference type="Proteomes" id="UP001241110">
    <property type="component" value="Unassembled WGS sequence"/>
</dbReference>
<accession>A0AAE3QUF9</accession>
<dbReference type="RefSeq" id="WP_313988570.1">
    <property type="nucleotide sequence ID" value="NZ_JASJOS010000022.1"/>
</dbReference>
<sequence length="131" mass="15355">MSETNNETDNVMQLLLSGQLESITLGLTIADSLEIDIEDFKKDIEELYDWIVRIHRWEKSVVLLSEKIYHLVHQTHIYCSDKDASTDFVQVSHIPTGIKYMVNLISIDLSYNRLWNYLLKLVVLLIWKNCI</sequence>
<dbReference type="EMBL" id="JASJOS010000022">
    <property type="protein sequence ID" value="MDJ1485685.1"/>
    <property type="molecule type" value="Genomic_DNA"/>
</dbReference>
<organism evidence="1 2">
    <name type="scientific">Xanthocytophaga flava</name>
    <dbReference type="NCBI Taxonomy" id="3048013"/>
    <lineage>
        <taxon>Bacteria</taxon>
        <taxon>Pseudomonadati</taxon>
        <taxon>Bacteroidota</taxon>
        <taxon>Cytophagia</taxon>
        <taxon>Cytophagales</taxon>
        <taxon>Rhodocytophagaceae</taxon>
        <taxon>Xanthocytophaga</taxon>
    </lineage>
</organism>
<gene>
    <name evidence="1" type="ORF">QNI16_34685</name>
</gene>
<evidence type="ECO:0000313" key="1">
    <source>
        <dbReference type="EMBL" id="MDJ1485685.1"/>
    </source>
</evidence>
<evidence type="ECO:0000313" key="2">
    <source>
        <dbReference type="Proteomes" id="UP001241110"/>
    </source>
</evidence>